<feature type="domain" description="AAA+ ATPase" evidence="7">
    <location>
        <begin position="479"/>
        <end position="616"/>
    </location>
</feature>
<keyword evidence="4" id="KW-0067">ATP-binding</keyword>
<dbReference type="SMART" id="SM00382">
    <property type="entry name" value="AAA"/>
    <property type="match status" value="1"/>
</dbReference>
<keyword evidence="8" id="KW-0378">Hydrolase</keyword>
<evidence type="ECO:0000256" key="2">
    <source>
        <dbReference type="ARBA" id="ARBA00022741"/>
    </source>
</evidence>
<organism evidence="8 9">
    <name type="scientific">Artemisia annua</name>
    <name type="common">Sweet wormwood</name>
    <dbReference type="NCBI Taxonomy" id="35608"/>
    <lineage>
        <taxon>Eukaryota</taxon>
        <taxon>Viridiplantae</taxon>
        <taxon>Streptophyta</taxon>
        <taxon>Embryophyta</taxon>
        <taxon>Tracheophyta</taxon>
        <taxon>Spermatophyta</taxon>
        <taxon>Magnoliopsida</taxon>
        <taxon>eudicotyledons</taxon>
        <taxon>Gunneridae</taxon>
        <taxon>Pentapetalae</taxon>
        <taxon>asterids</taxon>
        <taxon>campanulids</taxon>
        <taxon>Asterales</taxon>
        <taxon>Asteraceae</taxon>
        <taxon>Asteroideae</taxon>
        <taxon>Anthemideae</taxon>
        <taxon>Artemisiinae</taxon>
        <taxon>Artemisia</taxon>
    </lineage>
</organism>
<feature type="compositionally biased region" description="Basic and acidic residues" evidence="6">
    <location>
        <begin position="670"/>
        <end position="692"/>
    </location>
</feature>
<keyword evidence="5" id="KW-0496">Mitochondrion</keyword>
<comment type="subcellular location">
    <subcellularLocation>
        <location evidence="1">Mitochondrion outer membrane</location>
        <topology evidence="1">Single-pass membrane protein</topology>
    </subcellularLocation>
</comment>
<dbReference type="STRING" id="35608.A0A2U1NU51"/>
<dbReference type="InterPro" id="IPR003960">
    <property type="entry name" value="ATPase_AAA_CS"/>
</dbReference>
<dbReference type="InterPro" id="IPR041569">
    <property type="entry name" value="AAA_lid_3"/>
</dbReference>
<keyword evidence="3" id="KW-0472">Membrane</keyword>
<evidence type="ECO:0000313" key="9">
    <source>
        <dbReference type="Proteomes" id="UP000245207"/>
    </source>
</evidence>
<dbReference type="InterPro" id="IPR027417">
    <property type="entry name" value="P-loop_NTPase"/>
</dbReference>
<name>A0A2U1NU51_ARTAN</name>
<dbReference type="EMBL" id="PKPP01002181">
    <property type="protein sequence ID" value="PWA77063.1"/>
    <property type="molecule type" value="Genomic_DNA"/>
</dbReference>
<comment type="caution">
    <text evidence="8">The sequence shown here is derived from an EMBL/GenBank/DDBJ whole genome shotgun (WGS) entry which is preliminary data.</text>
</comment>
<dbReference type="Proteomes" id="UP000245207">
    <property type="component" value="Unassembled WGS sequence"/>
</dbReference>
<dbReference type="Pfam" id="PF17862">
    <property type="entry name" value="AAA_lid_3"/>
    <property type="match status" value="1"/>
</dbReference>
<dbReference type="Gene3D" id="1.10.8.60">
    <property type="match status" value="1"/>
</dbReference>
<dbReference type="SUPFAM" id="SSF52540">
    <property type="entry name" value="P-loop containing nucleoside triphosphate hydrolases"/>
    <property type="match status" value="1"/>
</dbReference>
<keyword evidence="2" id="KW-0547">Nucleotide-binding</keyword>
<dbReference type="Gene3D" id="3.40.50.300">
    <property type="entry name" value="P-loop containing nucleotide triphosphate hydrolases"/>
    <property type="match status" value="1"/>
</dbReference>
<evidence type="ECO:0000256" key="1">
    <source>
        <dbReference type="ARBA" id="ARBA00004572"/>
    </source>
</evidence>
<dbReference type="InterPro" id="IPR056653">
    <property type="entry name" value="DUF7751"/>
</dbReference>
<dbReference type="PANTHER" id="PTHR45644:SF83">
    <property type="entry name" value="P-LOOP CONTAINING NUCLEOSIDE TRIPHOSPHATE HYDROLASES SUPERFAMILY PROTEIN"/>
    <property type="match status" value="1"/>
</dbReference>
<evidence type="ECO:0000313" key="8">
    <source>
        <dbReference type="EMBL" id="PWA77063.1"/>
    </source>
</evidence>
<dbReference type="Pfam" id="PF24933">
    <property type="entry name" value="DUF7751"/>
    <property type="match status" value="1"/>
</dbReference>
<dbReference type="PANTHER" id="PTHR45644">
    <property type="entry name" value="AAA ATPASE, PUTATIVE (AFU_ORTHOLOGUE AFUA_2G12920)-RELATED-RELATED"/>
    <property type="match status" value="1"/>
</dbReference>
<keyword evidence="3" id="KW-1000">Mitochondrion outer membrane</keyword>
<reference evidence="8 9" key="1">
    <citation type="journal article" date="2018" name="Mol. Plant">
        <title>The genome of Artemisia annua provides insight into the evolution of Asteraceae family and artemisinin biosynthesis.</title>
        <authorList>
            <person name="Shen Q."/>
            <person name="Zhang L."/>
            <person name="Liao Z."/>
            <person name="Wang S."/>
            <person name="Yan T."/>
            <person name="Shi P."/>
            <person name="Liu M."/>
            <person name="Fu X."/>
            <person name="Pan Q."/>
            <person name="Wang Y."/>
            <person name="Lv Z."/>
            <person name="Lu X."/>
            <person name="Zhang F."/>
            <person name="Jiang W."/>
            <person name="Ma Y."/>
            <person name="Chen M."/>
            <person name="Hao X."/>
            <person name="Li L."/>
            <person name="Tang Y."/>
            <person name="Lv G."/>
            <person name="Zhou Y."/>
            <person name="Sun X."/>
            <person name="Brodelius P.E."/>
            <person name="Rose J.K.C."/>
            <person name="Tang K."/>
        </authorList>
    </citation>
    <scope>NUCLEOTIDE SEQUENCE [LARGE SCALE GENOMIC DNA]</scope>
    <source>
        <strain evidence="9">cv. Huhao1</strain>
        <tissue evidence="8">Leaf</tissue>
    </source>
</reference>
<gene>
    <name evidence="8" type="ORF">CTI12_AA217990</name>
</gene>
<dbReference type="Pfam" id="PF00004">
    <property type="entry name" value="AAA"/>
    <property type="match status" value="1"/>
</dbReference>
<keyword evidence="9" id="KW-1185">Reference proteome</keyword>
<feature type="region of interest" description="Disordered" evidence="6">
    <location>
        <begin position="670"/>
        <end position="699"/>
    </location>
</feature>
<proteinExistence type="predicted"/>
<evidence type="ECO:0000256" key="4">
    <source>
        <dbReference type="ARBA" id="ARBA00022840"/>
    </source>
</evidence>
<evidence type="ECO:0000259" key="7">
    <source>
        <dbReference type="SMART" id="SM00382"/>
    </source>
</evidence>
<protein>
    <submittedName>
        <fullName evidence="8">P-loop containing nucleoside triphosphate hydrolases superfamily protein</fullName>
    </submittedName>
</protein>
<dbReference type="GO" id="GO:0005524">
    <property type="term" value="F:ATP binding"/>
    <property type="evidence" value="ECO:0007669"/>
    <property type="project" value="UniProtKB-KW"/>
</dbReference>
<dbReference type="InterPro" id="IPR003593">
    <property type="entry name" value="AAA+_ATPase"/>
</dbReference>
<dbReference type="InterPro" id="IPR051701">
    <property type="entry name" value="Mito_OM_Translocase_MSP1"/>
</dbReference>
<evidence type="ECO:0000256" key="3">
    <source>
        <dbReference type="ARBA" id="ARBA00022787"/>
    </source>
</evidence>
<dbReference type="GO" id="GO:0005741">
    <property type="term" value="C:mitochondrial outer membrane"/>
    <property type="evidence" value="ECO:0007669"/>
    <property type="project" value="UniProtKB-SubCell"/>
</dbReference>
<dbReference type="InterPro" id="IPR003959">
    <property type="entry name" value="ATPase_AAA_core"/>
</dbReference>
<dbReference type="PROSITE" id="PS00674">
    <property type="entry name" value="AAA"/>
    <property type="match status" value="1"/>
</dbReference>
<dbReference type="AlphaFoldDB" id="A0A2U1NU51"/>
<dbReference type="FunFam" id="3.40.50.300:FF:000416">
    <property type="entry name" value="p-loop nucleoside triphosphate hydrolase superfamily protein"/>
    <property type="match status" value="1"/>
</dbReference>
<evidence type="ECO:0000256" key="6">
    <source>
        <dbReference type="SAM" id="MobiDB-lite"/>
    </source>
</evidence>
<evidence type="ECO:0000256" key="5">
    <source>
        <dbReference type="ARBA" id="ARBA00023128"/>
    </source>
</evidence>
<dbReference type="OrthoDB" id="1883434at2759"/>
<accession>A0A2U1NU51</accession>
<sequence length="749" mass="84276">MVNLERVGVNLTVDQKHVLLTVLGIGVSFGVGLGVNKWRNHDMAVQIKDVLHELIVDGKHVKDTFKEFPHYLSERTRWLLTSAACLHLKPVDVSKHTRNLSPASRSILLSGPGEFYHQRLAKALSREFKTKLLVLDIDNFSAKLQNKNGTSKKDSFAKRSFNKGLEQMSRVLLPFSTTTGYGGASLNYPFDEKVFFQELHKVLVSFSETNGIILYIKDIERFLQSPRTYRLFEKLLKRLTGSTLVIGSRMSESGNTKDAARLELLTEDELFEKWLKSLMGIPLIPESQESVKVNAKISRLFPHNIEINPPTDKSHLKDWDTQVEDQKKNNLSQDNKKHIAEVLKANDLECDDLGSVCQADTILISNDIQEIVVYAISHHLMSHKDLVYRNGKLVISSTSLLHGLSIFKEDKLKTKADSSKEVPDNEFEKRIRPEVIPPNEIGVTFEDIGALDEIKESLQELVMLPLKRPDLFNGGLLKPCRGILLFGPPGTGKTMLAKAIAKEAGASFINVSMSTITSKWIGESEKTVRALFTLAAKVSPTIMFVDEVDSMLGQRSQEGEHEVMRALKNEFMSHWDGLLTKPGERILVLAATNRPFDLDEAIIRRFERRIMVGLPSTENREKILKTLLVKENVKDLDFKELAAMTEGYTGSDLKNLCVTASYRPVRELMQQEKQKATDKKGSEAHSDKKEKSSSIIKPRHLNMEDMRQAANKVAASFAGGGSVMGELKQWNELYGEGGSRKKEQLSYFL</sequence>
<dbReference type="GO" id="GO:0016887">
    <property type="term" value="F:ATP hydrolysis activity"/>
    <property type="evidence" value="ECO:0007669"/>
    <property type="project" value="InterPro"/>
</dbReference>